<dbReference type="InterPro" id="IPR050333">
    <property type="entry name" value="SLRP"/>
</dbReference>
<dbReference type="InterPro" id="IPR001611">
    <property type="entry name" value="Leu-rich_rpt"/>
</dbReference>
<dbReference type="eggNOG" id="KOG0619">
    <property type="taxonomic scope" value="Eukaryota"/>
</dbReference>
<protein>
    <submittedName>
        <fullName evidence="4">Insulin-like growth factor-binding protein complex acid labile subunit</fullName>
    </submittedName>
</protein>
<dbReference type="SUPFAM" id="SSF52047">
    <property type="entry name" value="RNI-like"/>
    <property type="match status" value="1"/>
</dbReference>
<dbReference type="Gene3D" id="3.80.10.10">
    <property type="entry name" value="Ribonuclease Inhibitor"/>
    <property type="match status" value="4"/>
</dbReference>
<evidence type="ECO:0000313" key="4">
    <source>
        <dbReference type="EMBL" id="EPQ03182.1"/>
    </source>
</evidence>
<evidence type="ECO:0000313" key="5">
    <source>
        <dbReference type="Proteomes" id="UP000052978"/>
    </source>
</evidence>
<accession>S7P638</accession>
<dbReference type="Pfam" id="PF13855">
    <property type="entry name" value="LRR_8"/>
    <property type="match status" value="4"/>
</dbReference>
<dbReference type="InterPro" id="IPR003591">
    <property type="entry name" value="Leu-rich_rpt_typical-subtyp"/>
</dbReference>
<proteinExistence type="predicted"/>
<keyword evidence="2" id="KW-0677">Repeat</keyword>
<dbReference type="EMBL" id="KE161334">
    <property type="protein sequence ID" value="EPQ03182.1"/>
    <property type="molecule type" value="Genomic_DNA"/>
</dbReference>
<dbReference type="SMART" id="SM00365">
    <property type="entry name" value="LRR_SD22"/>
    <property type="match status" value="6"/>
</dbReference>
<dbReference type="PANTHER" id="PTHR45712:SF1">
    <property type="entry name" value="NEPHROCAN"/>
    <property type="match status" value="1"/>
</dbReference>
<evidence type="ECO:0000256" key="1">
    <source>
        <dbReference type="ARBA" id="ARBA00022614"/>
    </source>
</evidence>
<feature type="region of interest" description="Disordered" evidence="3">
    <location>
        <begin position="589"/>
        <end position="627"/>
    </location>
</feature>
<dbReference type="GO" id="GO:0005615">
    <property type="term" value="C:extracellular space"/>
    <property type="evidence" value="ECO:0007669"/>
    <property type="project" value="TreeGrafter"/>
</dbReference>
<feature type="compositionally biased region" description="Acidic residues" evidence="3">
    <location>
        <begin position="618"/>
        <end position="627"/>
    </location>
</feature>
<dbReference type="PROSITE" id="PS51450">
    <property type="entry name" value="LRR"/>
    <property type="match status" value="2"/>
</dbReference>
<dbReference type="FunFam" id="3.80.10.10:FF:002852">
    <property type="entry name" value="Si:ch211-191d15.2"/>
    <property type="match status" value="1"/>
</dbReference>
<gene>
    <name evidence="4" type="ORF">D623_10035600</name>
</gene>
<feature type="compositionally biased region" description="Basic and acidic residues" evidence="3">
    <location>
        <begin position="589"/>
        <end position="599"/>
    </location>
</feature>
<organism evidence="4 5">
    <name type="scientific">Myotis brandtii</name>
    <name type="common">Brandt's bat</name>
    <dbReference type="NCBI Taxonomy" id="109478"/>
    <lineage>
        <taxon>Eukaryota</taxon>
        <taxon>Metazoa</taxon>
        <taxon>Chordata</taxon>
        <taxon>Craniata</taxon>
        <taxon>Vertebrata</taxon>
        <taxon>Euteleostomi</taxon>
        <taxon>Mammalia</taxon>
        <taxon>Eutheria</taxon>
        <taxon>Laurasiatheria</taxon>
        <taxon>Chiroptera</taxon>
        <taxon>Yangochiroptera</taxon>
        <taxon>Vespertilionidae</taxon>
        <taxon>Myotis</taxon>
    </lineage>
</organism>
<reference evidence="4 5" key="1">
    <citation type="journal article" date="2013" name="Nat. Commun.">
        <title>Genome analysis reveals insights into physiology and longevity of the Brandt's bat Myotis brandtii.</title>
        <authorList>
            <person name="Seim I."/>
            <person name="Fang X."/>
            <person name="Xiong Z."/>
            <person name="Lobanov A.V."/>
            <person name="Huang Z."/>
            <person name="Ma S."/>
            <person name="Feng Y."/>
            <person name="Turanov A.A."/>
            <person name="Zhu Y."/>
            <person name="Lenz T.L."/>
            <person name="Gerashchenko M.V."/>
            <person name="Fan D."/>
            <person name="Hee Yim S."/>
            <person name="Yao X."/>
            <person name="Jordan D."/>
            <person name="Xiong Y."/>
            <person name="Ma Y."/>
            <person name="Lyapunov A.N."/>
            <person name="Chen G."/>
            <person name="Kulakova O.I."/>
            <person name="Sun Y."/>
            <person name="Lee S.G."/>
            <person name="Bronson R.T."/>
            <person name="Moskalev A.A."/>
            <person name="Sunyaev S.R."/>
            <person name="Zhang G."/>
            <person name="Krogh A."/>
            <person name="Wang J."/>
            <person name="Gladyshev V.N."/>
        </authorList>
    </citation>
    <scope>NUCLEOTIDE SEQUENCE [LARGE SCALE GENOMIC DNA]</scope>
</reference>
<dbReference type="InterPro" id="IPR032675">
    <property type="entry name" value="LRR_dom_sf"/>
</dbReference>
<dbReference type="Proteomes" id="UP000052978">
    <property type="component" value="Unassembled WGS sequence"/>
</dbReference>
<evidence type="ECO:0000256" key="3">
    <source>
        <dbReference type="SAM" id="MobiDB-lite"/>
    </source>
</evidence>
<dbReference type="SMART" id="SM00369">
    <property type="entry name" value="LRR_TYP"/>
    <property type="match status" value="11"/>
</dbReference>
<dbReference type="PANTHER" id="PTHR45712">
    <property type="entry name" value="AGAP008170-PA"/>
    <property type="match status" value="1"/>
</dbReference>
<name>S7P638_MYOBR</name>
<keyword evidence="1" id="KW-0433">Leucine-rich repeat</keyword>
<sequence length="627" mass="70028">MVLASQWERPKEGQGVHVSERTGFGWCDFAVGGAVLNLPRTDAAVTSRGREVSEKEGAVSMRNGHVFPLTASSCLGCGGRTHRLFLPITIKVCTVFPLSTLCQRRIGDHSPGWLGLVDRVSACGLRGLSDGSEPHCPGRCSCDSVQSVQCYRLTEVPSGLPSTTKKLYISHSKIQHLQLSNFTRMLALEDFILLASGTESVENDTFKTLSTLKTLELWKNKLRRVPRALPANLEVLKLNDNLIYVLHGSDFEGLKKLKTLELKNNLISAVSPSMLSSLASLQSLMLDGNTIESVAGPLALPHLKHMSMENNKLRIIPANLFTSLQSLQFLSFSGNFLTKIPVTLPKSLLSLKIERNQLKVVRFRDMKHLENLSHLYLSENSLSSIEGAQLLANLTTLELSQNQLQALPLRLPARLQKLDISNNLIQRVTAQDFQDLRDLKHLFLDNNIVSLFEAGALQRCSQLSNLALEQNLLLSIPLRLPGTLARLDLKGNVIQDIAERELKDLKQLQVLNLRNNKISALDLKALEGLPRLRHLYLDGNPWNCTCSLLRAREVLKAKGTDVRGGQCAAPAERQGESWMSSKKIMRQCEPHLRLTEKSKETKKKSKPEEHPSFRINMDDDYYDYEID</sequence>
<dbReference type="AlphaFoldDB" id="S7P638"/>
<dbReference type="SMART" id="SM00364">
    <property type="entry name" value="LRR_BAC"/>
    <property type="match status" value="7"/>
</dbReference>
<evidence type="ECO:0000256" key="2">
    <source>
        <dbReference type="ARBA" id="ARBA00022737"/>
    </source>
</evidence>
<dbReference type="SUPFAM" id="SSF52058">
    <property type="entry name" value="L domain-like"/>
    <property type="match status" value="1"/>
</dbReference>
<keyword evidence="5" id="KW-1185">Reference proteome</keyword>